<name>A0A2H1IN68_9MICO</name>
<evidence type="ECO:0000313" key="1">
    <source>
        <dbReference type="EMBL" id="SMX76606.1"/>
    </source>
</evidence>
<sequence>MNLTETGMLLTFISELDYRRFTEETATAWHDVLGKYDYQDCREAVRIHNETSGDFLKPGHIGKIIQTNRRRRLNSIMDVRVSDVDDMRGMTPSREDHRAYQDTVKAIREAVANGTLSRDQYQAYWHGNTPWSQFQKTLGAREPMKAIAA</sequence>
<reference evidence="2" key="1">
    <citation type="submission" date="2017-03" db="EMBL/GenBank/DDBJ databases">
        <authorList>
            <person name="Monnet C."/>
        </authorList>
    </citation>
    <scope>NUCLEOTIDE SEQUENCE [LARGE SCALE GENOMIC DNA]</scope>
    <source>
        <strain evidence="2">P10</strain>
    </source>
</reference>
<dbReference type="Proteomes" id="UP000234342">
    <property type="component" value="Unassembled WGS sequence"/>
</dbReference>
<protein>
    <submittedName>
        <fullName evidence="1">Uncharacterized protein</fullName>
    </submittedName>
</protein>
<organism evidence="1 2">
    <name type="scientific">Brevibacterium antiquum</name>
    <dbReference type="NCBI Taxonomy" id="234835"/>
    <lineage>
        <taxon>Bacteria</taxon>
        <taxon>Bacillati</taxon>
        <taxon>Actinomycetota</taxon>
        <taxon>Actinomycetes</taxon>
        <taxon>Micrococcales</taxon>
        <taxon>Brevibacteriaceae</taxon>
        <taxon>Brevibacterium</taxon>
    </lineage>
</organism>
<dbReference type="AlphaFoldDB" id="A0A2H1IN68"/>
<dbReference type="EMBL" id="FXZE01000003">
    <property type="protein sequence ID" value="SMX76606.1"/>
    <property type="molecule type" value="Genomic_DNA"/>
</dbReference>
<gene>
    <name evidence="1" type="ORF">BANT10_01111</name>
</gene>
<proteinExistence type="predicted"/>
<evidence type="ECO:0000313" key="2">
    <source>
        <dbReference type="Proteomes" id="UP000234342"/>
    </source>
</evidence>
<keyword evidence="2" id="KW-1185">Reference proteome</keyword>
<dbReference type="RefSeq" id="WP_101642273.1">
    <property type="nucleotide sequence ID" value="NZ_FXZE01000003.1"/>
</dbReference>
<accession>A0A2H1IN68</accession>